<protein>
    <submittedName>
        <fullName evidence="1">Uncharacterized protein</fullName>
    </submittedName>
</protein>
<evidence type="ECO:0000313" key="2">
    <source>
        <dbReference type="Proteomes" id="UP001056120"/>
    </source>
</evidence>
<comment type="caution">
    <text evidence="1">The sequence shown here is derived from an EMBL/GenBank/DDBJ whole genome shotgun (WGS) entry which is preliminary data.</text>
</comment>
<keyword evidence="2" id="KW-1185">Reference proteome</keyword>
<sequence length="536" mass="59613">MEVPQDFRCPISMEIMKDPVIISTGVTYERRSIEKWFSSYKKTTWPATMQNIENFGITPNHNLKRLILAWQNGQSLSSSSSSSTSQSSSPSFKRDEMVSLLKTLNSTPFKALGVLQHLPISQESDGKVIELFLKPEFMKSMVIILQRGSKEARVYVMLILRKLANSDFNWNVVLNDQGVGMFKSILELASDEISSKVSSSTLQVLIKILDSSKESRSKAIEAGAMCTLIELLPDSNRSKCEKILLVIKLLCECANGKVAFIEHGLGIGAVSSKLFNVSEIASKICILIFLLICSFHDPTNNVLEDMLIYGVVKKLVILMHMSGPSSTKNKMVDMFKKHCNLWSRYPCFPSELKEYLAVVAGGQNPPNSRAGKMAVATLPTLMRALRKESPSIPQRLPSLRRGFSLYDQVNLIDNVPEDQLRFQGYTDTGFTVNGVEYEGSLLCVGNLLLSWTPKKMSDITLDSLSIFQAVRPIPEILIVGTGRYIQPVDPEIRKFIRSTGMKLEAIDSRNASSTYNILNEEGRIVAAALLPYGVSS</sequence>
<reference evidence="1 2" key="2">
    <citation type="journal article" date="2022" name="Mol. Ecol. Resour.">
        <title>The genomes of chicory, endive, great burdock and yacon provide insights into Asteraceae paleo-polyploidization history and plant inulin production.</title>
        <authorList>
            <person name="Fan W."/>
            <person name="Wang S."/>
            <person name="Wang H."/>
            <person name="Wang A."/>
            <person name="Jiang F."/>
            <person name="Liu H."/>
            <person name="Zhao H."/>
            <person name="Xu D."/>
            <person name="Zhang Y."/>
        </authorList>
    </citation>
    <scope>NUCLEOTIDE SEQUENCE [LARGE SCALE GENOMIC DNA]</scope>
    <source>
        <strain evidence="2">cv. Yunnan</strain>
        <tissue evidence="1">Leaves</tissue>
    </source>
</reference>
<name>A0ACB8YLU5_9ASTR</name>
<accession>A0ACB8YLU5</accession>
<reference evidence="2" key="1">
    <citation type="journal article" date="2022" name="Mol. Ecol. Resour.">
        <title>The genomes of chicory, endive, great burdock and yacon provide insights into Asteraceae palaeo-polyploidization history and plant inulin production.</title>
        <authorList>
            <person name="Fan W."/>
            <person name="Wang S."/>
            <person name="Wang H."/>
            <person name="Wang A."/>
            <person name="Jiang F."/>
            <person name="Liu H."/>
            <person name="Zhao H."/>
            <person name="Xu D."/>
            <person name="Zhang Y."/>
        </authorList>
    </citation>
    <scope>NUCLEOTIDE SEQUENCE [LARGE SCALE GENOMIC DNA]</scope>
    <source>
        <strain evidence="2">cv. Yunnan</strain>
    </source>
</reference>
<organism evidence="1 2">
    <name type="scientific">Smallanthus sonchifolius</name>
    <dbReference type="NCBI Taxonomy" id="185202"/>
    <lineage>
        <taxon>Eukaryota</taxon>
        <taxon>Viridiplantae</taxon>
        <taxon>Streptophyta</taxon>
        <taxon>Embryophyta</taxon>
        <taxon>Tracheophyta</taxon>
        <taxon>Spermatophyta</taxon>
        <taxon>Magnoliopsida</taxon>
        <taxon>eudicotyledons</taxon>
        <taxon>Gunneridae</taxon>
        <taxon>Pentapetalae</taxon>
        <taxon>asterids</taxon>
        <taxon>campanulids</taxon>
        <taxon>Asterales</taxon>
        <taxon>Asteraceae</taxon>
        <taxon>Asteroideae</taxon>
        <taxon>Heliantheae alliance</taxon>
        <taxon>Millerieae</taxon>
        <taxon>Smallanthus</taxon>
    </lineage>
</organism>
<proteinExistence type="predicted"/>
<evidence type="ECO:0000313" key="1">
    <source>
        <dbReference type="EMBL" id="KAI3686040.1"/>
    </source>
</evidence>
<gene>
    <name evidence="1" type="ORF">L1987_79709</name>
</gene>
<dbReference type="EMBL" id="CM042044">
    <property type="protein sequence ID" value="KAI3686040.1"/>
    <property type="molecule type" value="Genomic_DNA"/>
</dbReference>
<dbReference type="Proteomes" id="UP001056120">
    <property type="component" value="Linkage Group LG27"/>
</dbReference>